<feature type="compositionally biased region" description="Basic and acidic residues" evidence="1">
    <location>
        <begin position="576"/>
        <end position="585"/>
    </location>
</feature>
<dbReference type="Proteomes" id="UP000199702">
    <property type="component" value="Unassembled WGS sequence"/>
</dbReference>
<reference evidence="3" key="1">
    <citation type="submission" date="2016-10" db="EMBL/GenBank/DDBJ databases">
        <authorList>
            <person name="Varghese N."/>
            <person name="Submissions S."/>
        </authorList>
    </citation>
    <scope>NUCLEOTIDE SEQUENCE [LARGE SCALE GENOMIC DNA]</scope>
    <source>
        <strain evidence="3">DSM 17934</strain>
    </source>
</reference>
<sequence length="1270" mass="143194">MPAEIKNTLFRFTSFRAPELTNDNELYNKFIYCPEEANGTIFAANITSEDTTAVKWQKLKTAAIGFDSLNAEEIKELNANLYNFSIWVAKNKNYYSEADLLIQIDKVNALSSSDELLLWDNLIYHVVTQKDFYIKEVIMQLIIANNYINKGGYDNNELNKQILLSKIVLPKLLFTDGIDVEVNSGGGETSPPVIVMPVPPLQLQKQQVIANAEEQNTGLLKLKKELKRVELTHSKEYSVAYEAAQKDYKLTIDPILQQYNADLDAAKQDWCSVRNNEQPYNSEDPCNQPPKITEPILPEFEFTHPKPIDAAYLRTNLSEESFTYLSLLTSNETNENAKIADDSGIGFYDSFDDLHVLIDDSIGTGNDIIIGNLDSGNDIVVSVGGILIPVDNTTLLQDFQYHLAPRRLPTGVYNADILLKVPNSTWDVLAITYNIVKTINSVSNFTFTKTRTNDLITLRNISLGGAVLADEPNIEEINGEITFTNGCKKTFSIEAFNLHQSFSGFLIGECLPEYVDDEIPNNTTINPEKPFIPSGFGMKQIGIADYKKVEQTVQSYIEGEVAHIENVMAKEYREKATRRLRRSEITETSSTESEHEQLTDTTSTSRFEMQSEIAKVLQQTKDLSGYANVSYQPTGTSLKLDAGANFATHNSKEESTLQAVTQAKEITERALERVVTKVKQERIEKIIEEFEETNKHGFDNTKGDKHVVGVYRWVDKLYKNQIYNYGKRLMYEFMIPQPAKLHTLGMVAMANQNNLLIKPEDPRKVTNYKLEDFSQLDDVKLKYWTSKFNVEFETLPDNEIVIGKSFSQNKNTREAFTESKTDDIEIPDGYSSFSVKFHLALSLTYGPGNGYGVGVHAVLGGSNSKYAHGPNPNTVSYPALNYTKKFPISYYATALHSSIASVELVCRLSSETKQKWQQKTFKAIIDAYEDALTDYNQKVAEENAKAVQIKGTNPGFYRQIENMVLRKNCISYIIDQSPTAKNTYGKNDLTRGGSFGAYEVNVNKSLDEYAAFVKFIEQAFEWDIMSYHFYPFYWGNRSDWASTYQYNETNDPLFRSFMQSGMARVVVTVRPGFEAAVNYYMQTGQIWNGGEVPIIDNELFVSIADELRNTKATKDGKAWWNIVPTSLTILQAQSIGLEVEKALPENEDYSDFENPDDVPRPENFNISNSQLGGASVEKSASIVGRILGADNVPCKIVLKQFNGEIKAIDYKDSTGKYELLNLEPGNYELLLDADNNLRSDQYEIIDGAKAITLELEENQTLEVNLEVHGV</sequence>
<name>A0A1H6SID1_9FLAO</name>
<dbReference type="EMBL" id="FNYA01000002">
    <property type="protein sequence ID" value="SEI63252.1"/>
    <property type="molecule type" value="Genomic_DNA"/>
</dbReference>
<feature type="region of interest" description="Disordered" evidence="1">
    <location>
        <begin position="576"/>
        <end position="606"/>
    </location>
</feature>
<evidence type="ECO:0000313" key="3">
    <source>
        <dbReference type="Proteomes" id="UP000199702"/>
    </source>
</evidence>
<dbReference type="STRING" id="402734.SAMN05660918_1218"/>
<organism evidence="2 3">
    <name type="scientific">Flavobacterium terrigena</name>
    <dbReference type="NCBI Taxonomy" id="402734"/>
    <lineage>
        <taxon>Bacteria</taxon>
        <taxon>Pseudomonadati</taxon>
        <taxon>Bacteroidota</taxon>
        <taxon>Flavobacteriia</taxon>
        <taxon>Flavobacteriales</taxon>
        <taxon>Flavobacteriaceae</taxon>
        <taxon>Flavobacterium</taxon>
    </lineage>
</organism>
<dbReference type="AlphaFoldDB" id="A0A1H6SID1"/>
<dbReference type="RefSeq" id="WP_177169120.1">
    <property type="nucleotide sequence ID" value="NZ_CBCSJU010000002.1"/>
</dbReference>
<accession>A0A1H6SID1</accession>
<proteinExistence type="predicted"/>
<keyword evidence="3" id="KW-1185">Reference proteome</keyword>
<evidence type="ECO:0000313" key="2">
    <source>
        <dbReference type="EMBL" id="SEI63252.1"/>
    </source>
</evidence>
<protein>
    <submittedName>
        <fullName evidence="2">Uncharacterized protein</fullName>
    </submittedName>
</protein>
<gene>
    <name evidence="2" type="ORF">SAMN05660918_1218</name>
</gene>
<evidence type="ECO:0000256" key="1">
    <source>
        <dbReference type="SAM" id="MobiDB-lite"/>
    </source>
</evidence>